<gene>
    <name evidence="4" type="ORF">MYCIT1_LOCUS28079</name>
</gene>
<dbReference type="InterPro" id="IPR037459">
    <property type="entry name" value="RhgT-like"/>
</dbReference>
<accession>A0AAD2Q5J9</accession>
<reference evidence="4" key="1">
    <citation type="submission" date="2023-11" db="EMBL/GenBank/DDBJ databases">
        <authorList>
            <person name="De Vega J J."/>
            <person name="De Vega J J."/>
        </authorList>
    </citation>
    <scope>NUCLEOTIDE SEQUENCE</scope>
</reference>
<dbReference type="GO" id="GO:0016788">
    <property type="term" value="F:hydrolase activity, acting on ester bonds"/>
    <property type="evidence" value="ECO:0007669"/>
    <property type="project" value="InterPro"/>
</dbReference>
<comment type="similarity">
    <text evidence="1">Belongs to the 'GDSL' lipolytic enzyme family.</text>
</comment>
<dbReference type="PANTHER" id="PTHR43695:SF1">
    <property type="entry name" value="RHAMNOGALACTURONAN ACETYLESTERASE"/>
    <property type="match status" value="1"/>
</dbReference>
<name>A0AAD2Q5J9_9AGAR</name>
<feature type="chain" id="PRO_5042058058" description="Rhamnogalacturonan acetylesterase" evidence="3">
    <location>
        <begin position="21"/>
        <end position="258"/>
    </location>
</feature>
<proteinExistence type="inferred from homology"/>
<dbReference type="InterPro" id="IPR001087">
    <property type="entry name" value="GDSL"/>
</dbReference>
<dbReference type="InterPro" id="IPR036514">
    <property type="entry name" value="SGNH_hydro_sf"/>
</dbReference>
<keyword evidence="5" id="KW-1185">Reference proteome</keyword>
<protein>
    <recommendedName>
        <fullName evidence="6">Rhamnogalacturonan acetylesterase</fullName>
    </recommendedName>
</protein>
<comment type="caution">
    <text evidence="4">The sequence shown here is derived from an EMBL/GenBank/DDBJ whole genome shotgun (WGS) entry which is preliminary data.</text>
</comment>
<evidence type="ECO:0000256" key="3">
    <source>
        <dbReference type="SAM" id="SignalP"/>
    </source>
</evidence>
<feature type="signal peptide" evidence="3">
    <location>
        <begin position="1"/>
        <end position="20"/>
    </location>
</feature>
<keyword evidence="3" id="KW-0732">Signal</keyword>
<evidence type="ECO:0000256" key="2">
    <source>
        <dbReference type="ARBA" id="ARBA00022801"/>
    </source>
</evidence>
<dbReference type="AlphaFoldDB" id="A0AAD2Q5J9"/>
<evidence type="ECO:0000313" key="4">
    <source>
        <dbReference type="EMBL" id="CAK5278621.1"/>
    </source>
</evidence>
<dbReference type="Proteomes" id="UP001295794">
    <property type="component" value="Unassembled WGS sequence"/>
</dbReference>
<dbReference type="Pfam" id="PF00657">
    <property type="entry name" value="Lipase_GDSL"/>
    <property type="match status" value="1"/>
</dbReference>
<dbReference type="SUPFAM" id="SSF52266">
    <property type="entry name" value="SGNH hydrolase"/>
    <property type="match status" value="1"/>
</dbReference>
<dbReference type="PANTHER" id="PTHR43695">
    <property type="entry name" value="PUTATIVE (AFU_ORTHOLOGUE AFUA_2G17250)-RELATED"/>
    <property type="match status" value="1"/>
</dbReference>
<evidence type="ECO:0000313" key="5">
    <source>
        <dbReference type="Proteomes" id="UP001295794"/>
    </source>
</evidence>
<evidence type="ECO:0000256" key="1">
    <source>
        <dbReference type="ARBA" id="ARBA00008668"/>
    </source>
</evidence>
<dbReference type="EMBL" id="CAVNYO010000423">
    <property type="protein sequence ID" value="CAK5278621.1"/>
    <property type="molecule type" value="Genomic_DNA"/>
</dbReference>
<keyword evidence="2" id="KW-0378">Hydrolase</keyword>
<sequence>MMIAQTFTSLILASASLVSAQTVYLAGDSTMARGGGGGSTNGWGEYLGQLLTLPVVNKAVAGRSARSYTEEGRFTTLLGSVKSGDFVVLEFGHNDGSSGIKDNGREDAYGDSLTATTVVDESDGSTHVIHTFNYYMTNATKAFQAKGAHVILASQTPDDYWNSANTVIGPPPRFVPYMKEVAGNTTASYVDHYAYVAQAYGKIGQKTVVTYFPQDHTHTSVAGATVVAEAFVRGLLCGSSTLKTHVNAAGKAVPNGCI</sequence>
<dbReference type="Gene3D" id="3.40.50.1110">
    <property type="entry name" value="SGNH hydrolase"/>
    <property type="match status" value="1"/>
</dbReference>
<evidence type="ECO:0008006" key="6">
    <source>
        <dbReference type="Google" id="ProtNLM"/>
    </source>
</evidence>
<organism evidence="4 5">
    <name type="scientific">Mycena citricolor</name>
    <dbReference type="NCBI Taxonomy" id="2018698"/>
    <lineage>
        <taxon>Eukaryota</taxon>
        <taxon>Fungi</taxon>
        <taxon>Dikarya</taxon>
        <taxon>Basidiomycota</taxon>
        <taxon>Agaricomycotina</taxon>
        <taxon>Agaricomycetes</taxon>
        <taxon>Agaricomycetidae</taxon>
        <taxon>Agaricales</taxon>
        <taxon>Marasmiineae</taxon>
        <taxon>Mycenaceae</taxon>
        <taxon>Mycena</taxon>
    </lineage>
</organism>